<dbReference type="Proteomes" id="UP001201163">
    <property type="component" value="Unassembled WGS sequence"/>
</dbReference>
<dbReference type="SMART" id="SM00356">
    <property type="entry name" value="ZnF_C3H1"/>
    <property type="match status" value="4"/>
</dbReference>
<evidence type="ECO:0000256" key="3">
    <source>
        <dbReference type="ARBA" id="ARBA00022833"/>
    </source>
</evidence>
<feature type="compositionally biased region" description="Polar residues" evidence="5">
    <location>
        <begin position="124"/>
        <end position="133"/>
    </location>
</feature>
<reference evidence="7" key="1">
    <citation type="submission" date="2022-01" db="EMBL/GenBank/DDBJ databases">
        <title>Comparative genomics reveals a dynamic genome evolution in the ectomycorrhizal milk-cap (Lactarius) mushrooms.</title>
        <authorList>
            <consortium name="DOE Joint Genome Institute"/>
            <person name="Lebreton A."/>
            <person name="Tang N."/>
            <person name="Kuo A."/>
            <person name="LaButti K."/>
            <person name="Drula E."/>
            <person name="Barry K."/>
            <person name="Clum A."/>
            <person name="Lipzen A."/>
            <person name="Mousain D."/>
            <person name="Ng V."/>
            <person name="Wang R."/>
            <person name="Wang X."/>
            <person name="Dai Y."/>
            <person name="Henrissat B."/>
            <person name="Grigoriev I.V."/>
            <person name="Guerin-Laguette A."/>
            <person name="Yu F."/>
            <person name="Martin F.M."/>
        </authorList>
    </citation>
    <scope>NUCLEOTIDE SEQUENCE</scope>
    <source>
        <strain evidence="7">QP</strain>
    </source>
</reference>
<feature type="domain" description="C3H1-type" evidence="6">
    <location>
        <begin position="172"/>
        <end position="200"/>
    </location>
</feature>
<feature type="compositionally biased region" description="Low complexity" evidence="5">
    <location>
        <begin position="77"/>
        <end position="88"/>
    </location>
</feature>
<feature type="zinc finger region" description="C3H1-type" evidence="4">
    <location>
        <begin position="172"/>
        <end position="200"/>
    </location>
</feature>
<evidence type="ECO:0000256" key="4">
    <source>
        <dbReference type="PROSITE-ProRule" id="PRU00723"/>
    </source>
</evidence>
<dbReference type="SUPFAM" id="SSF90229">
    <property type="entry name" value="CCCH zinc finger"/>
    <property type="match status" value="1"/>
</dbReference>
<feature type="domain" description="C3H1-type" evidence="6">
    <location>
        <begin position="228"/>
        <end position="255"/>
    </location>
</feature>
<feature type="zinc finger region" description="C3H1-type" evidence="4">
    <location>
        <begin position="228"/>
        <end position="255"/>
    </location>
</feature>
<keyword evidence="1 4" id="KW-0479">Metal-binding</keyword>
<name>A0AAD4LUZ3_9AGAM</name>
<keyword evidence="2 4" id="KW-0863">Zinc-finger</keyword>
<keyword evidence="8" id="KW-1185">Reference proteome</keyword>
<dbReference type="InterPro" id="IPR000571">
    <property type="entry name" value="Znf_CCCH"/>
</dbReference>
<evidence type="ECO:0000256" key="1">
    <source>
        <dbReference type="ARBA" id="ARBA00022723"/>
    </source>
</evidence>
<dbReference type="PANTHER" id="PTHR46156:SF1">
    <property type="entry name" value="ZINC FINGER CCCH DOMAIN-CONTAINING PROTEIN 3"/>
    <property type="match status" value="1"/>
</dbReference>
<dbReference type="InterPro" id="IPR036855">
    <property type="entry name" value="Znf_CCCH_sf"/>
</dbReference>
<evidence type="ECO:0000259" key="6">
    <source>
        <dbReference type="PROSITE" id="PS50103"/>
    </source>
</evidence>
<protein>
    <recommendedName>
        <fullName evidence="6">C3H1-type domain-containing protein</fullName>
    </recommendedName>
</protein>
<feature type="compositionally biased region" description="Acidic residues" evidence="5">
    <location>
        <begin position="358"/>
        <end position="394"/>
    </location>
</feature>
<dbReference type="Gene3D" id="4.10.1000.10">
    <property type="entry name" value="Zinc finger, CCCH-type"/>
    <property type="match status" value="2"/>
</dbReference>
<evidence type="ECO:0000256" key="2">
    <source>
        <dbReference type="ARBA" id="ARBA00022771"/>
    </source>
</evidence>
<evidence type="ECO:0000256" key="5">
    <source>
        <dbReference type="SAM" id="MobiDB-lite"/>
    </source>
</evidence>
<feature type="region of interest" description="Disordered" evidence="5">
    <location>
        <begin position="340"/>
        <end position="394"/>
    </location>
</feature>
<keyword evidence="3 4" id="KW-0862">Zinc</keyword>
<feature type="region of interest" description="Disordered" evidence="5">
    <location>
        <begin position="17"/>
        <end position="92"/>
    </location>
</feature>
<comment type="caution">
    <text evidence="7">The sequence shown here is derived from an EMBL/GenBank/DDBJ whole genome shotgun (WGS) entry which is preliminary data.</text>
</comment>
<feature type="compositionally biased region" description="Polar residues" evidence="5">
    <location>
        <begin position="33"/>
        <end position="73"/>
    </location>
</feature>
<accession>A0AAD4LUZ3</accession>
<feature type="zinc finger region" description="C3H1-type" evidence="4">
    <location>
        <begin position="256"/>
        <end position="284"/>
    </location>
</feature>
<dbReference type="GO" id="GO:0008270">
    <property type="term" value="F:zinc ion binding"/>
    <property type="evidence" value="ECO:0007669"/>
    <property type="project" value="UniProtKB-KW"/>
</dbReference>
<dbReference type="EMBL" id="JAKELL010000002">
    <property type="protein sequence ID" value="KAH9000445.1"/>
    <property type="molecule type" value="Genomic_DNA"/>
</dbReference>
<dbReference type="Pfam" id="PF00642">
    <property type="entry name" value="zf-CCCH"/>
    <property type="match status" value="1"/>
</dbReference>
<dbReference type="GO" id="GO:0005634">
    <property type="term" value="C:nucleus"/>
    <property type="evidence" value="ECO:0007669"/>
    <property type="project" value="TreeGrafter"/>
</dbReference>
<evidence type="ECO:0000313" key="8">
    <source>
        <dbReference type="Proteomes" id="UP001201163"/>
    </source>
</evidence>
<feature type="compositionally biased region" description="Basic residues" evidence="5">
    <location>
        <begin position="141"/>
        <end position="152"/>
    </location>
</feature>
<sequence length="394" mass="43251">MATPEAALKLEIARLTGAINRHRSTEGRPLPSYPTTRNTYVNPSYKLSSSKTQVRPGSQTPNAAPTSNTSSIPTVRPQSGPGPSQSQPRDVTINGVVFETSKRSLVRKDIKPSSKPPSFGPRSRVQSQFSRNKSAGGPRTRVYKPKGPPRSRLKLDNTRRAYQSRGPNYRKKYVDKPCPRFTTTGSCNRGLTCAYKHDPVKIAICWPYLQNNCPHTAETCALSHESNPHRTPLCVHFANAGRCTRANCQYPHVRVGRREGVCRDFAVLGYCEAGIECPKQHVRECPDFAENGVCPNKFCKLPHVIRANRARKPASTGVEAGPAFASVVNDLVSAVAAPTPTAEDAQLGDEYISLTFNESEEDEENSDDDDVDEEDDDQEEGDSPNPGDDDIAQD</sequence>
<dbReference type="PANTHER" id="PTHR46156">
    <property type="entry name" value="CCCH ZINGC FINGER"/>
    <property type="match status" value="1"/>
</dbReference>
<gene>
    <name evidence="7" type="ORF">EDB92DRAFT_1831369</name>
</gene>
<evidence type="ECO:0000313" key="7">
    <source>
        <dbReference type="EMBL" id="KAH9000445.1"/>
    </source>
</evidence>
<organism evidence="7 8">
    <name type="scientific">Lactarius akahatsu</name>
    <dbReference type="NCBI Taxonomy" id="416441"/>
    <lineage>
        <taxon>Eukaryota</taxon>
        <taxon>Fungi</taxon>
        <taxon>Dikarya</taxon>
        <taxon>Basidiomycota</taxon>
        <taxon>Agaricomycotina</taxon>
        <taxon>Agaricomycetes</taxon>
        <taxon>Russulales</taxon>
        <taxon>Russulaceae</taxon>
        <taxon>Lactarius</taxon>
    </lineage>
</organism>
<feature type="region of interest" description="Disordered" evidence="5">
    <location>
        <begin position="104"/>
        <end position="152"/>
    </location>
</feature>
<dbReference type="AlphaFoldDB" id="A0AAD4LUZ3"/>
<feature type="domain" description="C3H1-type" evidence="6">
    <location>
        <begin position="256"/>
        <end position="284"/>
    </location>
</feature>
<proteinExistence type="predicted"/>
<dbReference type="PROSITE" id="PS50103">
    <property type="entry name" value="ZF_C3H1"/>
    <property type="match status" value="3"/>
</dbReference>